<reference evidence="1 2" key="1">
    <citation type="submission" date="2024-04" db="EMBL/GenBank/DDBJ databases">
        <title>Albibacterium profundi sp. nov., isolated from sediment of the Challenger Deep of Mariana Trench.</title>
        <authorList>
            <person name="Wang Y."/>
        </authorList>
    </citation>
    <scope>NUCLEOTIDE SEQUENCE [LARGE SCALE GENOMIC DNA]</scope>
    <source>
        <strain evidence="1 2">RHL897</strain>
    </source>
</reference>
<name>A0ABV5C9Z1_9SPHI</name>
<keyword evidence="2" id="KW-1185">Reference proteome</keyword>
<organism evidence="1 2">
    <name type="scientific">Albibacterium profundi</name>
    <dbReference type="NCBI Taxonomy" id="3134906"/>
    <lineage>
        <taxon>Bacteria</taxon>
        <taxon>Pseudomonadati</taxon>
        <taxon>Bacteroidota</taxon>
        <taxon>Sphingobacteriia</taxon>
        <taxon>Sphingobacteriales</taxon>
        <taxon>Sphingobacteriaceae</taxon>
        <taxon>Albibacterium</taxon>
    </lineage>
</organism>
<comment type="caution">
    <text evidence="1">The sequence shown here is derived from an EMBL/GenBank/DDBJ whole genome shotgun (WGS) entry which is preliminary data.</text>
</comment>
<evidence type="ECO:0000313" key="2">
    <source>
        <dbReference type="Proteomes" id="UP001580928"/>
    </source>
</evidence>
<proteinExistence type="predicted"/>
<evidence type="ECO:0000313" key="1">
    <source>
        <dbReference type="EMBL" id="MFB5944286.1"/>
    </source>
</evidence>
<dbReference type="Proteomes" id="UP001580928">
    <property type="component" value="Unassembled WGS sequence"/>
</dbReference>
<dbReference type="EMBL" id="JBBVGT010000001">
    <property type="protein sequence ID" value="MFB5944286.1"/>
    <property type="molecule type" value="Genomic_DNA"/>
</dbReference>
<protein>
    <submittedName>
        <fullName evidence="1">Uncharacterized protein</fullName>
    </submittedName>
</protein>
<gene>
    <name evidence="1" type="ORF">WKR92_00430</name>
</gene>
<accession>A0ABV5C9Z1</accession>
<dbReference type="RefSeq" id="WP_375555870.1">
    <property type="nucleotide sequence ID" value="NZ_JBBVGT010000001.1"/>
</dbReference>
<sequence length="43" mass="5027">MKTTLQVDITFEQLLSILKHLPLKTIDTEVESVRQEVYEGHSR</sequence>